<keyword evidence="6" id="KW-1185">Reference proteome</keyword>
<dbReference type="RefSeq" id="WP_072973183.1">
    <property type="nucleotide sequence ID" value="NZ_FQTY01000002.1"/>
</dbReference>
<dbReference type="EMBL" id="FQTY01000002">
    <property type="protein sequence ID" value="SHE44756.1"/>
    <property type="molecule type" value="Genomic_DNA"/>
</dbReference>
<dbReference type="InterPro" id="IPR050570">
    <property type="entry name" value="Cell_wall_metabolism_enzyme"/>
</dbReference>
<accession>A0A1M4TK32</accession>
<evidence type="ECO:0000313" key="5">
    <source>
        <dbReference type="EMBL" id="SHE44756.1"/>
    </source>
</evidence>
<dbReference type="InterPro" id="IPR011055">
    <property type="entry name" value="Dup_hybrid_motif"/>
</dbReference>
<organism evidence="5 6">
    <name type="scientific">Tissierella praeacuta DSM 18095</name>
    <dbReference type="NCBI Taxonomy" id="1123404"/>
    <lineage>
        <taxon>Bacteria</taxon>
        <taxon>Bacillati</taxon>
        <taxon>Bacillota</taxon>
        <taxon>Tissierellia</taxon>
        <taxon>Tissierellales</taxon>
        <taxon>Tissierellaceae</taxon>
        <taxon>Tissierella</taxon>
    </lineage>
</organism>
<dbReference type="Pfam" id="PF05569">
    <property type="entry name" value="Peptidase_M56"/>
    <property type="match status" value="1"/>
</dbReference>
<protein>
    <submittedName>
        <fullName evidence="5">Bla regulator protein blaR1</fullName>
    </submittedName>
</protein>
<dbReference type="InterPro" id="IPR016047">
    <property type="entry name" value="M23ase_b-sheet_dom"/>
</dbReference>
<dbReference type="Pfam" id="PF01551">
    <property type="entry name" value="Peptidase_M23"/>
    <property type="match status" value="1"/>
</dbReference>
<feature type="domain" description="M23ase beta-sheet core" evidence="3">
    <location>
        <begin position="387"/>
        <end position="481"/>
    </location>
</feature>
<keyword evidence="2" id="KW-0472">Membrane</keyword>
<dbReference type="InterPro" id="IPR008756">
    <property type="entry name" value="Peptidase_M56"/>
</dbReference>
<evidence type="ECO:0000256" key="2">
    <source>
        <dbReference type="SAM" id="Phobius"/>
    </source>
</evidence>
<feature type="transmembrane region" description="Helical" evidence="2">
    <location>
        <begin position="12"/>
        <end position="30"/>
    </location>
</feature>
<dbReference type="GO" id="GO:0004222">
    <property type="term" value="F:metalloendopeptidase activity"/>
    <property type="evidence" value="ECO:0007669"/>
    <property type="project" value="TreeGrafter"/>
</dbReference>
<proteinExistence type="predicted"/>
<name>A0A1M4TK32_9FIRM</name>
<feature type="domain" description="Peptidase M56" evidence="4">
    <location>
        <begin position="8"/>
        <end position="305"/>
    </location>
</feature>
<evidence type="ECO:0000313" key="6">
    <source>
        <dbReference type="Proteomes" id="UP000184114"/>
    </source>
</evidence>
<dbReference type="PANTHER" id="PTHR21666:SF289">
    <property type="entry name" value="L-ALA--D-GLU ENDOPEPTIDASE"/>
    <property type="match status" value="1"/>
</dbReference>
<dbReference type="STRING" id="1123404.SAMN02745784_00713"/>
<keyword evidence="1" id="KW-0732">Signal</keyword>
<dbReference type="Gene3D" id="2.70.70.10">
    <property type="entry name" value="Glucose Permease (Domain IIA)"/>
    <property type="match status" value="1"/>
</dbReference>
<dbReference type="GeneID" id="90996439"/>
<dbReference type="Proteomes" id="UP000184114">
    <property type="component" value="Unassembled WGS sequence"/>
</dbReference>
<feature type="transmembrane region" description="Helical" evidence="2">
    <location>
        <begin position="218"/>
        <end position="241"/>
    </location>
</feature>
<keyword evidence="2" id="KW-1133">Transmembrane helix</keyword>
<dbReference type="SUPFAM" id="SSF51261">
    <property type="entry name" value="Duplicated hybrid motif"/>
    <property type="match status" value="1"/>
</dbReference>
<gene>
    <name evidence="5" type="ORF">SAMN02745784_00713</name>
</gene>
<sequence>MLVRLFYTILEASMKSSLLIGIILLVKNIFREKIGVRGQNILWFLLIIRLTLSNVNLRCFNIFSRINPYNIILKPNYVITKSQIFKWFNDGLNHQNINLHKFSSNFSLKYFLPSIWILGILILGLYFILSNIKYGHLVNISKIPVEGHIKQILFKCTKKLSIKTSLQSYKSSFVYSPCLYGFFNPCILLPDDIEEKIHIDDLKYVIAHELAHYKRKDILIYMIIYILQIIYWFNPIVWYGLCKMKNDCEIACDALALSSFEEDEKENYGLCIINLLEKNRAKPYRIITTEFINKKRYLKRRIIMIKKFKEGSYKLSLVTILLFMLMSGVFLSNGNMKVSADDYSSSTPVINKEDIQLIEMIWPVPNSKRISAPFGKRVHPVTKMEKNHTGIDIPGKEGEIIIAAADGKVVFSEFDEGYGKTIIIDHGNDLATVYAHCSELLVKENEEITSGTAIGKIGMTGASTGPHLHFEVRKDGEAVEPLDYFKNN</sequence>
<dbReference type="CDD" id="cd12797">
    <property type="entry name" value="M23_peptidase"/>
    <property type="match status" value="1"/>
</dbReference>
<dbReference type="FunFam" id="2.70.70.10:FF:000006">
    <property type="entry name" value="M23 family peptidase"/>
    <property type="match status" value="1"/>
</dbReference>
<feature type="transmembrane region" description="Helical" evidence="2">
    <location>
        <begin position="110"/>
        <end position="129"/>
    </location>
</feature>
<evidence type="ECO:0000259" key="3">
    <source>
        <dbReference type="Pfam" id="PF01551"/>
    </source>
</evidence>
<dbReference type="AlphaFoldDB" id="A0A1M4TK32"/>
<reference evidence="6" key="1">
    <citation type="submission" date="2016-11" db="EMBL/GenBank/DDBJ databases">
        <authorList>
            <person name="Varghese N."/>
            <person name="Submissions S."/>
        </authorList>
    </citation>
    <scope>NUCLEOTIDE SEQUENCE [LARGE SCALE GENOMIC DNA]</scope>
    <source>
        <strain evidence="6">DSM 18095</strain>
    </source>
</reference>
<dbReference type="PANTHER" id="PTHR21666">
    <property type="entry name" value="PEPTIDASE-RELATED"/>
    <property type="match status" value="1"/>
</dbReference>
<dbReference type="CDD" id="cd07341">
    <property type="entry name" value="M56_BlaR1_MecR1_like"/>
    <property type="match status" value="1"/>
</dbReference>
<evidence type="ECO:0000256" key="1">
    <source>
        <dbReference type="ARBA" id="ARBA00022729"/>
    </source>
</evidence>
<feature type="transmembrane region" description="Helical" evidence="2">
    <location>
        <begin position="313"/>
        <end position="331"/>
    </location>
</feature>
<evidence type="ECO:0000259" key="4">
    <source>
        <dbReference type="Pfam" id="PF05569"/>
    </source>
</evidence>
<keyword evidence="2" id="KW-0812">Transmembrane</keyword>